<keyword evidence="2" id="KW-1185">Reference proteome</keyword>
<evidence type="ECO:0000313" key="1">
    <source>
        <dbReference type="EMBL" id="MDT0352831.1"/>
    </source>
</evidence>
<dbReference type="RefSeq" id="WP_311559337.1">
    <property type="nucleotide sequence ID" value="NZ_JAVREJ010000022.1"/>
</dbReference>
<reference evidence="2" key="1">
    <citation type="submission" date="2023-07" db="EMBL/GenBank/DDBJ databases">
        <title>30 novel species of actinomycetes from the DSMZ collection.</title>
        <authorList>
            <person name="Nouioui I."/>
        </authorList>
    </citation>
    <scope>NUCLEOTIDE SEQUENCE [LARGE SCALE GENOMIC DNA]</scope>
    <source>
        <strain evidence="2">DSM 45834</strain>
    </source>
</reference>
<dbReference type="Proteomes" id="UP001183202">
    <property type="component" value="Unassembled WGS sequence"/>
</dbReference>
<accession>A0ABU2NGF9</accession>
<comment type="caution">
    <text evidence="1">The sequence shown here is derived from an EMBL/GenBank/DDBJ whole genome shotgun (WGS) entry which is preliminary data.</text>
</comment>
<evidence type="ECO:0000313" key="2">
    <source>
        <dbReference type="Proteomes" id="UP001183202"/>
    </source>
</evidence>
<proteinExistence type="predicted"/>
<dbReference type="EMBL" id="JAVREJ010000022">
    <property type="protein sequence ID" value="MDT0352831.1"/>
    <property type="molecule type" value="Genomic_DNA"/>
</dbReference>
<protein>
    <submittedName>
        <fullName evidence="1">Uncharacterized protein</fullName>
    </submittedName>
</protein>
<organism evidence="1 2">
    <name type="scientific">Pseudonocardia charpentierae</name>
    <dbReference type="NCBI Taxonomy" id="3075545"/>
    <lineage>
        <taxon>Bacteria</taxon>
        <taxon>Bacillati</taxon>
        <taxon>Actinomycetota</taxon>
        <taxon>Actinomycetes</taxon>
        <taxon>Pseudonocardiales</taxon>
        <taxon>Pseudonocardiaceae</taxon>
        <taxon>Pseudonocardia</taxon>
    </lineage>
</organism>
<sequence>MQLLTNRAVIERAAARLRRAPIMDAYAAALGRQLMATLAVCWKK</sequence>
<name>A0ABU2NGF9_9PSEU</name>
<gene>
    <name evidence="1" type="ORF">RM445_25235</name>
</gene>